<organism evidence="4 5">
    <name type="scientific">Actinomadura namibiensis</name>
    <dbReference type="NCBI Taxonomy" id="182080"/>
    <lineage>
        <taxon>Bacteria</taxon>
        <taxon>Bacillati</taxon>
        <taxon>Actinomycetota</taxon>
        <taxon>Actinomycetes</taxon>
        <taxon>Streptosporangiales</taxon>
        <taxon>Thermomonosporaceae</taxon>
        <taxon>Actinomadura</taxon>
    </lineage>
</organism>
<dbReference type="PANTHER" id="PTHR43877">
    <property type="entry name" value="AMINOALKYLPHOSPHONATE N-ACETYLTRANSFERASE-RELATED-RELATED"/>
    <property type="match status" value="1"/>
</dbReference>
<dbReference type="InterPro" id="IPR016181">
    <property type="entry name" value="Acyl_CoA_acyltransferase"/>
</dbReference>
<feature type="domain" description="N-acetyltransferase" evidence="3">
    <location>
        <begin position="1"/>
        <end position="141"/>
    </location>
</feature>
<sequence length="146" mass="16219">MADIWRQGWRDAHLGNVPDELTAARTPQSFSARAAQHVEDTVVAVIDDQVAGFVMVVDDEVEQVYVASHHRGSRVATVLLAEAERLVRENGHDQAWLAVVAGNGRARRFYERQGWTDQGLFDHKAPGPTGPISVPSHRYVKQVANR</sequence>
<dbReference type="Pfam" id="PF00583">
    <property type="entry name" value="Acetyltransf_1"/>
    <property type="match status" value="1"/>
</dbReference>
<keyword evidence="4" id="KW-0689">Ribosomal protein</keyword>
<dbReference type="InterPro" id="IPR000182">
    <property type="entry name" value="GNAT_dom"/>
</dbReference>
<dbReference type="Proteomes" id="UP000572680">
    <property type="component" value="Unassembled WGS sequence"/>
</dbReference>
<evidence type="ECO:0000256" key="2">
    <source>
        <dbReference type="ARBA" id="ARBA00023315"/>
    </source>
</evidence>
<accession>A0A7W3LXU4</accession>
<proteinExistence type="predicted"/>
<dbReference type="AlphaFoldDB" id="A0A7W3LXU4"/>
<comment type="caution">
    <text evidence="4">The sequence shown here is derived from an EMBL/GenBank/DDBJ whole genome shotgun (WGS) entry which is preliminary data.</text>
</comment>
<evidence type="ECO:0000313" key="4">
    <source>
        <dbReference type="EMBL" id="MBA8956207.1"/>
    </source>
</evidence>
<dbReference type="SUPFAM" id="SSF55729">
    <property type="entry name" value="Acyl-CoA N-acyltransferases (Nat)"/>
    <property type="match status" value="1"/>
</dbReference>
<evidence type="ECO:0000259" key="3">
    <source>
        <dbReference type="PROSITE" id="PS51186"/>
    </source>
</evidence>
<keyword evidence="5" id="KW-1185">Reference proteome</keyword>
<keyword evidence="2" id="KW-0012">Acyltransferase</keyword>
<dbReference type="Gene3D" id="3.40.630.30">
    <property type="match status" value="1"/>
</dbReference>
<keyword evidence="1" id="KW-0808">Transferase</keyword>
<dbReference type="CDD" id="cd04301">
    <property type="entry name" value="NAT_SF"/>
    <property type="match status" value="1"/>
</dbReference>
<dbReference type="GO" id="GO:0016747">
    <property type="term" value="F:acyltransferase activity, transferring groups other than amino-acyl groups"/>
    <property type="evidence" value="ECO:0007669"/>
    <property type="project" value="InterPro"/>
</dbReference>
<gene>
    <name evidence="4" type="ORF">HNR61_007889</name>
</gene>
<evidence type="ECO:0000256" key="1">
    <source>
        <dbReference type="ARBA" id="ARBA00022679"/>
    </source>
</evidence>
<dbReference type="RefSeq" id="WP_220510317.1">
    <property type="nucleotide sequence ID" value="NZ_BAAALP010000007.1"/>
</dbReference>
<dbReference type="EMBL" id="JACJIA010000014">
    <property type="protein sequence ID" value="MBA8956207.1"/>
    <property type="molecule type" value="Genomic_DNA"/>
</dbReference>
<evidence type="ECO:0000313" key="5">
    <source>
        <dbReference type="Proteomes" id="UP000572680"/>
    </source>
</evidence>
<dbReference type="GO" id="GO:0005840">
    <property type="term" value="C:ribosome"/>
    <property type="evidence" value="ECO:0007669"/>
    <property type="project" value="UniProtKB-KW"/>
</dbReference>
<dbReference type="PANTHER" id="PTHR43877:SF2">
    <property type="entry name" value="AMINOALKYLPHOSPHONATE N-ACETYLTRANSFERASE-RELATED"/>
    <property type="match status" value="1"/>
</dbReference>
<protein>
    <submittedName>
        <fullName evidence="4">Ribosomal protein S18 acetylase RimI-like enzyme</fullName>
    </submittedName>
</protein>
<dbReference type="InterPro" id="IPR050832">
    <property type="entry name" value="Bact_Acetyltransf"/>
</dbReference>
<name>A0A7W3LXU4_ACTNM</name>
<reference evidence="4 5" key="1">
    <citation type="submission" date="2020-08" db="EMBL/GenBank/DDBJ databases">
        <title>Genomic Encyclopedia of Type Strains, Phase IV (KMG-IV): sequencing the most valuable type-strain genomes for metagenomic binning, comparative biology and taxonomic classification.</title>
        <authorList>
            <person name="Goeker M."/>
        </authorList>
    </citation>
    <scope>NUCLEOTIDE SEQUENCE [LARGE SCALE GENOMIC DNA]</scope>
    <source>
        <strain evidence="4 5">DSM 44197</strain>
    </source>
</reference>
<keyword evidence="4" id="KW-0687">Ribonucleoprotein</keyword>
<dbReference type="PROSITE" id="PS51186">
    <property type="entry name" value="GNAT"/>
    <property type="match status" value="1"/>
</dbReference>